<dbReference type="EMBL" id="LHZB01000101">
    <property type="protein sequence ID" value="KXV02183.1"/>
    <property type="molecule type" value="Genomic_DNA"/>
</dbReference>
<dbReference type="PATRIC" id="fig|442.7.peg.3189"/>
<reference evidence="2 3" key="1">
    <citation type="submission" date="2015-06" db="EMBL/GenBank/DDBJ databases">
        <title>Improved classification and identification of acetic acid bacteria using matrix-assisted laser desorption/ionization time-of-flight mass spectrometry; Gluconobacter nephelii and Gluconobacter uchimurae are later heterotypic synonyms of Gluconobacter japonicus and Gluconobacter oxydans, respectively.</title>
        <authorList>
            <person name="Li L."/>
            <person name="Cleenwerck I."/>
            <person name="De Vuyst L."/>
            <person name="Vandamme P."/>
        </authorList>
    </citation>
    <scope>NUCLEOTIDE SEQUENCE [LARGE SCALE GENOMIC DNA]</scope>
    <source>
        <strain evidence="2 3">LMG 1764</strain>
    </source>
</reference>
<evidence type="ECO:0000313" key="3">
    <source>
        <dbReference type="Proteomes" id="UP000075573"/>
    </source>
</evidence>
<organism evidence="2 3">
    <name type="scientific">Gluconobacter potus</name>
    <dbReference type="NCBI Taxonomy" id="2724927"/>
    <lineage>
        <taxon>Bacteria</taxon>
        <taxon>Pseudomonadati</taxon>
        <taxon>Pseudomonadota</taxon>
        <taxon>Alphaproteobacteria</taxon>
        <taxon>Acetobacterales</taxon>
        <taxon>Acetobacteraceae</taxon>
        <taxon>Gluconobacter</taxon>
    </lineage>
</organism>
<feature type="transmembrane region" description="Helical" evidence="1">
    <location>
        <begin position="20"/>
        <end position="41"/>
    </location>
</feature>
<dbReference type="Gene3D" id="3.30.1690.10">
    <property type="entry name" value="TcpA-like pilin"/>
    <property type="match status" value="1"/>
</dbReference>
<dbReference type="SUPFAM" id="SSF54523">
    <property type="entry name" value="Pili subunits"/>
    <property type="match status" value="1"/>
</dbReference>
<comment type="caution">
    <text evidence="2">The sequence shown here is derived from an EMBL/GenBank/DDBJ whole genome shotgun (WGS) entry which is preliminary data.</text>
</comment>
<keyword evidence="1" id="KW-0812">Transmembrane</keyword>
<dbReference type="AlphaFoldDB" id="A0A149QXY8"/>
<accession>A0A149QXY8</accession>
<protein>
    <recommendedName>
        <fullName evidence="4">Type 4 secretion system PilS N-terminal domain-containing protein</fullName>
    </recommendedName>
</protein>
<dbReference type="InterPro" id="IPR045584">
    <property type="entry name" value="Pilin-like"/>
</dbReference>
<gene>
    <name evidence="2" type="ORF">AD929_03515</name>
</gene>
<evidence type="ECO:0000313" key="2">
    <source>
        <dbReference type="EMBL" id="KXV02183.1"/>
    </source>
</evidence>
<dbReference type="Proteomes" id="UP000075573">
    <property type="component" value="Unassembled WGS sequence"/>
</dbReference>
<keyword evidence="1" id="KW-0472">Membrane</keyword>
<dbReference type="RefSeq" id="WP_062494398.1">
    <property type="nucleotide sequence ID" value="NZ_LHZB01000101.1"/>
</dbReference>
<proteinExistence type="predicted"/>
<evidence type="ECO:0000256" key="1">
    <source>
        <dbReference type="SAM" id="Phobius"/>
    </source>
</evidence>
<keyword evidence="1" id="KW-1133">Transmembrane helix</keyword>
<name>A0A149QXY8_9PROT</name>
<sequence length="183" mass="20049">MTYALLVTPRRLVGRVGLGLLETLLALFIAGLVTAGAILLYQHSQEKKQLNEFMQEVALFHGLARNVFGNQATLPNYASSQGLALIRTGRVPRNLYQGVALQTPWKTPVQVFVGNWAGFFAFQSYNLTYKQCLDVATAPIGTDMHDINVNGHVSTGAQSITLADAEGQCLQNSGNWVIYNYKS</sequence>
<evidence type="ECO:0008006" key="4">
    <source>
        <dbReference type="Google" id="ProtNLM"/>
    </source>
</evidence>